<sequence length="567" mass="61268">MFGQANTASQSNSIFGAKPAGSSTFSFGQSNNQQQNNTASNNNTFSFGGNSNNAINNNSAPSNSLFGAQNQTNTTNTSGGLFGSQANTSNTGGGLFGSQSNTTNVSGGLFGNKPLGSTLGTSTTTQQPTTSNSLFGNSNTSQQTNTSNSLFGSKPTIGGATTTSSTLGGGGLFGSTQNNSTGGFSSGGLFGNKPATTTGGGLFGSSTQNTSTLGGNTGLFGQQQQPQQPQQQQQPSLFDGNTVSSSKPSFAWSNQQGSQNILQQQQQQNSLVAQQQQRQLVQQQLAQQQHSNYAQQIQEQLIKCKESWDPTSSKLKLRSFVYNKVTETEALLYNKPPNVSQEEWNQALEGKPKTNNFIPIQILGFEDLNKRNQLQRENVAQCRTILNQLLEKTTQLQQKHELDTAARILKAQSRNIEIERRILRLGSQIAILKSRGLPLSISEEKLWTQFQTLLDRSRDPAGLGKTNELWARLAVLKERTKAISDQLDSTLVIISENGGNSTSRPLKNKQTANTKSKDTNGESVRGVDEEVEDRADKIATILSNQQRGIIYLNEVLDKDKAYIDNLR</sequence>
<proteinExistence type="predicted"/>
<dbReference type="GO" id="GO:0036228">
    <property type="term" value="P:protein localization to nuclear inner membrane"/>
    <property type="evidence" value="ECO:0007669"/>
    <property type="project" value="EnsemblFungi"/>
</dbReference>
<dbReference type="GO" id="GO:0031965">
    <property type="term" value="C:nuclear membrane"/>
    <property type="evidence" value="ECO:0007669"/>
    <property type="project" value="UniProtKB-SubCell"/>
</dbReference>
<feature type="compositionally biased region" description="Polar residues" evidence="8">
    <location>
        <begin position="239"/>
        <end position="252"/>
    </location>
</feature>
<dbReference type="RefSeq" id="XP_004179711.1">
    <property type="nucleotide sequence ID" value="XM_004179663.1"/>
</dbReference>
<evidence type="ECO:0000313" key="10">
    <source>
        <dbReference type="EMBL" id="CCH60192.1"/>
    </source>
</evidence>
<feature type="region of interest" description="Disordered" evidence="8">
    <location>
        <begin position="184"/>
        <end position="258"/>
    </location>
</feature>
<keyword evidence="6" id="KW-0653">Protein transport</keyword>
<dbReference type="OrthoDB" id="6162375at2759"/>
<feature type="compositionally biased region" description="Polar residues" evidence="8">
    <location>
        <begin position="498"/>
        <end position="514"/>
    </location>
</feature>
<organism evidence="10 11">
    <name type="scientific">Henningerozyma blattae (strain ATCC 34711 / CBS 6284 / DSM 70876 / NBRC 10599 / NRRL Y-10934 / UCD 77-7)</name>
    <name type="common">Yeast</name>
    <name type="synonym">Tetrapisispora blattae</name>
    <dbReference type="NCBI Taxonomy" id="1071380"/>
    <lineage>
        <taxon>Eukaryota</taxon>
        <taxon>Fungi</taxon>
        <taxon>Dikarya</taxon>
        <taxon>Ascomycota</taxon>
        <taxon>Saccharomycotina</taxon>
        <taxon>Saccharomycetes</taxon>
        <taxon>Saccharomycetales</taxon>
        <taxon>Saccharomycetaceae</taxon>
        <taxon>Henningerozyma</taxon>
    </lineage>
</organism>
<dbReference type="KEGG" id="tbl:TBLA_0C03910"/>
<dbReference type="GO" id="GO:0017056">
    <property type="term" value="F:structural constituent of nuclear pore"/>
    <property type="evidence" value="ECO:0007669"/>
    <property type="project" value="EnsemblFungi"/>
</dbReference>
<keyword evidence="7" id="KW-0539">Nucleus</keyword>
<keyword evidence="4" id="KW-0813">Transport</keyword>
<feature type="compositionally biased region" description="Low complexity" evidence="8">
    <location>
        <begin position="137"/>
        <end position="149"/>
    </location>
</feature>
<dbReference type="OMA" id="NVMKRDT"/>
<feature type="compositionally biased region" description="Polar residues" evidence="8">
    <location>
        <begin position="97"/>
        <end position="106"/>
    </location>
</feature>
<dbReference type="Pfam" id="PF13634">
    <property type="entry name" value="Nucleoporin_FG"/>
    <property type="match status" value="2"/>
</dbReference>
<feature type="compositionally biased region" description="Low complexity" evidence="8">
    <location>
        <begin position="222"/>
        <end position="235"/>
    </location>
</feature>
<dbReference type="Gene3D" id="1.20.5.490">
    <property type="entry name" value="Single helix bin"/>
    <property type="match status" value="1"/>
</dbReference>
<dbReference type="eggNOG" id="KOG3091">
    <property type="taxonomic scope" value="Eukaryota"/>
</dbReference>
<dbReference type="InterPro" id="IPR024864">
    <property type="entry name" value="Nup54/Nup57/Nup44"/>
</dbReference>
<dbReference type="GO" id="GO:0044613">
    <property type="term" value="C:nuclear pore central transport channel"/>
    <property type="evidence" value="ECO:0007669"/>
    <property type="project" value="EnsemblFungi"/>
</dbReference>
<feature type="region of interest" description="Disordered" evidence="8">
    <location>
        <begin position="498"/>
        <end position="529"/>
    </location>
</feature>
<dbReference type="InParanoid" id="I2H1E0"/>
<protein>
    <recommendedName>
        <fullName evidence="9">Nucleoporin Nup54 alpha-helical domain-containing protein</fullName>
    </recommendedName>
</protein>
<dbReference type="AlphaFoldDB" id="I2H1E0"/>
<feature type="domain" description="Nucleoporin Nup54 alpha-helical" evidence="9">
    <location>
        <begin position="335"/>
        <end position="473"/>
    </location>
</feature>
<dbReference type="PANTHER" id="PTHR13000:SF0">
    <property type="entry name" value="NUCLEOPORIN P54"/>
    <property type="match status" value="1"/>
</dbReference>
<keyword evidence="11" id="KW-1185">Reference proteome</keyword>
<evidence type="ECO:0000256" key="3">
    <source>
        <dbReference type="ARBA" id="ARBA00004620"/>
    </source>
</evidence>
<accession>I2H1E0</accession>
<dbReference type="GO" id="GO:0006607">
    <property type="term" value="P:NLS-bearing protein import into nucleus"/>
    <property type="evidence" value="ECO:0007669"/>
    <property type="project" value="EnsemblFungi"/>
</dbReference>
<evidence type="ECO:0000256" key="4">
    <source>
        <dbReference type="ARBA" id="ARBA00022448"/>
    </source>
</evidence>
<evidence type="ECO:0000256" key="2">
    <source>
        <dbReference type="ARBA" id="ARBA00004567"/>
    </source>
</evidence>
<evidence type="ECO:0000256" key="8">
    <source>
        <dbReference type="SAM" id="MobiDB-lite"/>
    </source>
</evidence>
<dbReference type="Pfam" id="PF13874">
    <property type="entry name" value="Nup54"/>
    <property type="match status" value="1"/>
</dbReference>
<dbReference type="Proteomes" id="UP000002866">
    <property type="component" value="Chromosome 3"/>
</dbReference>
<dbReference type="FunCoup" id="I2H1E0">
    <property type="interactions" value="302"/>
</dbReference>
<feature type="compositionally biased region" description="Low complexity" evidence="8">
    <location>
        <begin position="114"/>
        <end position="130"/>
    </location>
</feature>
<keyword evidence="6" id="KW-0906">Nuclear pore complex</keyword>
<dbReference type="GO" id="GO:0006999">
    <property type="term" value="P:nuclear pore organization"/>
    <property type="evidence" value="ECO:0007669"/>
    <property type="project" value="EnsemblFungi"/>
</dbReference>
<reference evidence="10 11" key="1">
    <citation type="journal article" date="2011" name="Proc. Natl. Acad. Sci. U.S.A.">
        <title>Evolutionary erosion of yeast sex chromosomes by mating-type switching accidents.</title>
        <authorList>
            <person name="Gordon J.L."/>
            <person name="Armisen D."/>
            <person name="Proux-Wera E."/>
            <person name="Oheigeartaigh S.S."/>
            <person name="Byrne K.P."/>
            <person name="Wolfe K.H."/>
        </authorList>
    </citation>
    <scope>NUCLEOTIDE SEQUENCE [LARGE SCALE GENOMIC DNA]</scope>
    <source>
        <strain evidence="11">ATCC 34711 / CBS 6284 / DSM 70876 / NBRC 10599 / NRRL Y-10934 / UCD 77-7</strain>
    </source>
</reference>
<dbReference type="HOGENOM" id="CLU_023804_1_0_1"/>
<keyword evidence="5" id="KW-0811">Translocation</keyword>
<evidence type="ECO:0000256" key="6">
    <source>
        <dbReference type="ARBA" id="ARBA00023132"/>
    </source>
</evidence>
<evidence type="ECO:0000256" key="5">
    <source>
        <dbReference type="ARBA" id="ARBA00023010"/>
    </source>
</evidence>
<keyword evidence="6" id="KW-0509">mRNA transport</keyword>
<evidence type="ECO:0000256" key="1">
    <source>
        <dbReference type="ARBA" id="ARBA00004335"/>
    </source>
</evidence>
<evidence type="ECO:0000313" key="11">
    <source>
        <dbReference type="Proteomes" id="UP000002866"/>
    </source>
</evidence>
<dbReference type="STRING" id="1071380.I2H1E0"/>
<comment type="subcellular location">
    <subcellularLocation>
        <location evidence="1">Nucleus membrane</location>
        <topology evidence="1">Peripheral membrane protein</topology>
        <orientation evidence="1">Cytoplasmic side</orientation>
    </subcellularLocation>
    <subcellularLocation>
        <location evidence="3">Nucleus membrane</location>
        <topology evidence="3">Peripheral membrane protein</topology>
        <orientation evidence="3">Nucleoplasmic side</orientation>
    </subcellularLocation>
    <subcellularLocation>
        <location evidence="2">Nucleus</location>
        <location evidence="2">Nuclear pore complex</location>
    </subcellularLocation>
</comment>
<feature type="region of interest" description="Disordered" evidence="8">
    <location>
        <begin position="24"/>
        <end position="163"/>
    </location>
</feature>
<feature type="compositionally biased region" description="Basic and acidic residues" evidence="8">
    <location>
        <begin position="515"/>
        <end position="528"/>
    </location>
</feature>
<evidence type="ECO:0000259" key="9">
    <source>
        <dbReference type="Pfam" id="PF13874"/>
    </source>
</evidence>
<evidence type="ECO:0000256" key="7">
    <source>
        <dbReference type="ARBA" id="ARBA00023242"/>
    </source>
</evidence>
<feature type="compositionally biased region" description="Low complexity" evidence="8">
    <location>
        <begin position="24"/>
        <end position="77"/>
    </location>
</feature>
<dbReference type="InterPro" id="IPR025712">
    <property type="entry name" value="Nup54_alpha-helical_dom"/>
</dbReference>
<dbReference type="EMBL" id="HE806318">
    <property type="protein sequence ID" value="CCH60192.1"/>
    <property type="molecule type" value="Genomic_DNA"/>
</dbReference>
<dbReference type="PANTHER" id="PTHR13000">
    <property type="entry name" value="NUCLEOPORIN P54"/>
    <property type="match status" value="1"/>
</dbReference>
<dbReference type="GO" id="GO:0042802">
    <property type="term" value="F:identical protein binding"/>
    <property type="evidence" value="ECO:0007669"/>
    <property type="project" value="EnsemblFungi"/>
</dbReference>
<gene>
    <name evidence="10" type="primary">TBLA0C03910</name>
    <name evidence="10" type="ORF">TBLA_0C03910</name>
</gene>
<name>I2H1E0_HENB6</name>
<dbReference type="GeneID" id="14495172"/>
<dbReference type="InterPro" id="IPR025574">
    <property type="entry name" value="Nucleoporin_FG_rpt"/>
</dbReference>